<evidence type="ECO:0000256" key="1">
    <source>
        <dbReference type="ARBA" id="ARBA00004651"/>
    </source>
</evidence>
<keyword evidence="3 6" id="KW-0812">Transmembrane</keyword>
<reference evidence="7 8" key="1">
    <citation type="journal article" date="2017" name="ISME J.">
        <title>Energy and carbon metabolisms in a deep terrestrial subsurface fluid microbial community.</title>
        <authorList>
            <person name="Momper L."/>
            <person name="Jungbluth S.P."/>
            <person name="Lee M.D."/>
            <person name="Amend J.P."/>
        </authorList>
    </citation>
    <scope>NUCLEOTIDE SEQUENCE [LARGE SCALE GENOMIC DNA]</scope>
    <source>
        <strain evidence="7">SURF_5</strain>
    </source>
</reference>
<accession>A0A3A4P2W8</accession>
<feature type="transmembrane region" description="Helical" evidence="6">
    <location>
        <begin position="266"/>
        <end position="286"/>
    </location>
</feature>
<dbReference type="Proteomes" id="UP000265882">
    <property type="component" value="Unassembled WGS sequence"/>
</dbReference>
<feature type="transmembrane region" description="Helical" evidence="6">
    <location>
        <begin position="20"/>
        <end position="43"/>
    </location>
</feature>
<dbReference type="PANTHER" id="PTHR30250:SF11">
    <property type="entry name" value="O-ANTIGEN TRANSPORTER-RELATED"/>
    <property type="match status" value="1"/>
</dbReference>
<keyword evidence="2" id="KW-1003">Cell membrane</keyword>
<evidence type="ECO:0000256" key="3">
    <source>
        <dbReference type="ARBA" id="ARBA00022692"/>
    </source>
</evidence>
<evidence type="ECO:0000256" key="6">
    <source>
        <dbReference type="SAM" id="Phobius"/>
    </source>
</evidence>
<feature type="transmembrane region" description="Helical" evidence="6">
    <location>
        <begin position="337"/>
        <end position="357"/>
    </location>
</feature>
<comment type="caution">
    <text evidence="7">The sequence shown here is derived from an EMBL/GenBank/DDBJ whole genome shotgun (WGS) entry which is preliminary data.</text>
</comment>
<proteinExistence type="predicted"/>
<feature type="transmembrane region" description="Helical" evidence="6">
    <location>
        <begin position="91"/>
        <end position="114"/>
    </location>
</feature>
<feature type="transmembrane region" description="Helical" evidence="6">
    <location>
        <begin position="120"/>
        <end position="140"/>
    </location>
</feature>
<evidence type="ECO:0000256" key="5">
    <source>
        <dbReference type="ARBA" id="ARBA00023136"/>
    </source>
</evidence>
<keyword evidence="4 6" id="KW-1133">Transmembrane helix</keyword>
<feature type="transmembrane region" description="Helical" evidence="6">
    <location>
        <begin position="152"/>
        <end position="174"/>
    </location>
</feature>
<feature type="transmembrane region" description="Helical" evidence="6">
    <location>
        <begin position="298"/>
        <end position="317"/>
    </location>
</feature>
<sequence>MEDTATKQVRIAPRAIRNLLAVQAGGIISRLAFVAFNIIAVRMLGKEKFGLWSLIFVLLGIGYAIVDFGLDPLTIRDIARNRSNLKEYLSTLFGIKLCLSLLALPVLFIASHILSDSPESYKLILLAAPLLMFTALEGPFASALRALERMHLTSLVDTAYTCLQVASGICLLFLGFKIGALLGAYIFWAFWRWLTYYLIIRKDVGLIRPGLDKSIAKYLLSNSYIFAILGVLAFIHFRVDTLMLARMKSYEVVGIYAAPYKLLEPIMFASISINMVLMPTVSSMLVTSKESLRRVIESIVRILAAISFPVLLLMGYYARDIVLLVFGEAYAPSSSILRIFCVICALAFAFTPFRVLILNSTYTKKFGVFLLFNTALNISLNLILIPKYSFVGAGIATFITFGIDSVVRYLFATRIFDGRRPDIHVALIKLIVAVGLMWLTLTVTGFAPLVLQVLLAVLVYVSAFFLLSSIKKSEITFLLTARRET</sequence>
<dbReference type="EMBL" id="QZKU01000022">
    <property type="protein sequence ID" value="RJP25489.1"/>
    <property type="molecule type" value="Genomic_DNA"/>
</dbReference>
<feature type="transmembrane region" description="Helical" evidence="6">
    <location>
        <begin position="390"/>
        <end position="411"/>
    </location>
</feature>
<evidence type="ECO:0000313" key="7">
    <source>
        <dbReference type="EMBL" id="RJP25489.1"/>
    </source>
</evidence>
<feature type="transmembrane region" description="Helical" evidence="6">
    <location>
        <begin position="366"/>
        <end position="384"/>
    </location>
</feature>
<dbReference type="PANTHER" id="PTHR30250">
    <property type="entry name" value="PST FAMILY PREDICTED COLANIC ACID TRANSPORTER"/>
    <property type="match status" value="1"/>
</dbReference>
<dbReference type="CDD" id="cd13128">
    <property type="entry name" value="MATE_Wzx_like"/>
    <property type="match status" value="1"/>
</dbReference>
<evidence type="ECO:0000313" key="8">
    <source>
        <dbReference type="Proteomes" id="UP000265882"/>
    </source>
</evidence>
<dbReference type="GO" id="GO:0005886">
    <property type="term" value="C:plasma membrane"/>
    <property type="evidence" value="ECO:0007669"/>
    <property type="project" value="UniProtKB-SubCell"/>
</dbReference>
<gene>
    <name evidence="7" type="ORF">C4520_02480</name>
</gene>
<feature type="transmembrane region" description="Helical" evidence="6">
    <location>
        <begin position="49"/>
        <end position="70"/>
    </location>
</feature>
<dbReference type="Pfam" id="PF13440">
    <property type="entry name" value="Polysacc_synt_3"/>
    <property type="match status" value="1"/>
</dbReference>
<feature type="transmembrane region" description="Helical" evidence="6">
    <location>
        <begin position="449"/>
        <end position="467"/>
    </location>
</feature>
<feature type="transmembrane region" description="Helical" evidence="6">
    <location>
        <begin position="423"/>
        <end position="443"/>
    </location>
</feature>
<keyword evidence="5 6" id="KW-0472">Membrane</keyword>
<dbReference type="InterPro" id="IPR050833">
    <property type="entry name" value="Poly_Biosynth_Transport"/>
</dbReference>
<dbReference type="AlphaFoldDB" id="A0A3A4P2W8"/>
<protein>
    <submittedName>
        <fullName evidence="7">Flippase</fullName>
    </submittedName>
</protein>
<feature type="transmembrane region" description="Helical" evidence="6">
    <location>
        <begin position="219"/>
        <end position="239"/>
    </location>
</feature>
<evidence type="ECO:0000256" key="2">
    <source>
        <dbReference type="ARBA" id="ARBA00022475"/>
    </source>
</evidence>
<organism evidence="7 8">
    <name type="scientific">Abyssobacteria bacterium (strain SURF_5)</name>
    <dbReference type="NCBI Taxonomy" id="2093360"/>
    <lineage>
        <taxon>Bacteria</taxon>
        <taxon>Pseudomonadati</taxon>
        <taxon>Candidatus Hydrogenedentota</taxon>
        <taxon>Candidatus Abyssobacteria</taxon>
    </lineage>
</organism>
<feature type="transmembrane region" description="Helical" evidence="6">
    <location>
        <begin position="180"/>
        <end position="199"/>
    </location>
</feature>
<evidence type="ECO:0000256" key="4">
    <source>
        <dbReference type="ARBA" id="ARBA00022989"/>
    </source>
</evidence>
<name>A0A3A4P2W8_ABYX5</name>
<comment type="subcellular location">
    <subcellularLocation>
        <location evidence="1">Cell membrane</location>
        <topology evidence="1">Multi-pass membrane protein</topology>
    </subcellularLocation>
</comment>